<feature type="signal peptide" evidence="3">
    <location>
        <begin position="1"/>
        <end position="26"/>
    </location>
</feature>
<keyword evidence="5" id="KW-1185">Reference proteome</keyword>
<dbReference type="AlphaFoldDB" id="A0AB73T347"/>
<sequence length="428" mass="47170">MKNYKKVLAAGMALSMGFTMGLPAQAAEGGDELEGKLIYWSMWNDTEPQGEVWQEIVDGFMELHPNVEIEVQWCGRDNKKILKPALEGGETIDVFEYPFEIDLNEYIMDLTPYIDKEYQATDGKKFSETLLPSLLETPKTMLGQTDIQPAVGYKPWMSLFMYNKTIFEEAGVTEEPKTWEELDAACAKIKDAGYVPITFDDAYASWLPGMYLAREKGQEWVQELVKDTTGEMWKDEAVVNMAKAYEDFAAKGYFDANVNGNKYPAGQMDVGNGKVAMYYNLTGLTTEVSSVTGPDFVWGGFSFPDVAEGQDRCGKEDPTGCTLLAMNKDTANPDLAMEFIAYALSPENDQKMVEHAGTTPATIGTEWPASLANMKNVFETNEAALKSGADITSNADLAPTISENFIKLAAGQISADEFVSNMAAAAKK</sequence>
<dbReference type="EMBL" id="QGGY01000008">
    <property type="protein sequence ID" value="PWJ74758.1"/>
    <property type="molecule type" value="Genomic_DNA"/>
</dbReference>
<comment type="caution">
    <text evidence="4">The sequence shown here is derived from an EMBL/GenBank/DDBJ whole genome shotgun (WGS) entry which is preliminary data.</text>
</comment>
<reference evidence="4 5" key="1">
    <citation type="submission" date="2018-05" db="EMBL/GenBank/DDBJ databases">
        <authorList>
            <person name="Goeker M."/>
            <person name="Huntemann M."/>
            <person name="Clum A."/>
            <person name="Pillay M."/>
            <person name="Palaniappan K."/>
            <person name="Varghese N."/>
            <person name="Mikhailova N."/>
            <person name="Stamatis D."/>
            <person name="Reddy T."/>
            <person name="Daum C."/>
            <person name="Shapiro N."/>
            <person name="Ivanova N."/>
            <person name="Kyrpides N."/>
            <person name="Woyke T."/>
        </authorList>
    </citation>
    <scope>NUCLEOTIDE SEQUENCE [LARGE SCALE GENOMIC DNA]</scope>
    <source>
        <strain evidence="4 5">DSM 26524</strain>
    </source>
</reference>
<proteinExistence type="inferred from homology"/>
<dbReference type="RefSeq" id="WP_109627503.1">
    <property type="nucleotide sequence ID" value="NZ_CABJAT010000003.1"/>
</dbReference>
<evidence type="ECO:0000313" key="5">
    <source>
        <dbReference type="Proteomes" id="UP000245412"/>
    </source>
</evidence>
<evidence type="ECO:0000256" key="1">
    <source>
        <dbReference type="ARBA" id="ARBA00008520"/>
    </source>
</evidence>
<dbReference type="InterPro" id="IPR006059">
    <property type="entry name" value="SBP"/>
</dbReference>
<organism evidence="4 5">
    <name type="scientific">Murimonas intestini</name>
    <dbReference type="NCBI Taxonomy" id="1337051"/>
    <lineage>
        <taxon>Bacteria</taxon>
        <taxon>Bacillati</taxon>
        <taxon>Bacillota</taxon>
        <taxon>Clostridia</taxon>
        <taxon>Lachnospirales</taxon>
        <taxon>Lachnospiraceae</taxon>
        <taxon>Murimonas</taxon>
    </lineage>
</organism>
<dbReference type="Proteomes" id="UP000245412">
    <property type="component" value="Unassembled WGS sequence"/>
</dbReference>
<accession>A0AB73T347</accession>
<evidence type="ECO:0000256" key="2">
    <source>
        <dbReference type="ARBA" id="ARBA00022448"/>
    </source>
</evidence>
<dbReference type="PANTHER" id="PTHR43649">
    <property type="entry name" value="ARABINOSE-BINDING PROTEIN-RELATED"/>
    <property type="match status" value="1"/>
</dbReference>
<dbReference type="Pfam" id="PF01547">
    <property type="entry name" value="SBP_bac_1"/>
    <property type="match status" value="1"/>
</dbReference>
<dbReference type="SUPFAM" id="SSF53850">
    <property type="entry name" value="Periplasmic binding protein-like II"/>
    <property type="match status" value="1"/>
</dbReference>
<comment type="similarity">
    <text evidence="1">Belongs to the bacterial solute-binding protein 1 family.</text>
</comment>
<feature type="chain" id="PRO_5044507062" evidence="3">
    <location>
        <begin position="27"/>
        <end position="428"/>
    </location>
</feature>
<protein>
    <submittedName>
        <fullName evidence="4">Raffinose/stachyose/melibiose transport system substrate-binding protein</fullName>
    </submittedName>
</protein>
<gene>
    <name evidence="4" type="ORF">C7383_108188</name>
</gene>
<keyword evidence="2" id="KW-0813">Transport</keyword>
<dbReference type="PANTHER" id="PTHR43649:SF29">
    <property type="entry name" value="OSMOPROTECTIVE COMPOUNDS-BINDING PROTEIN GGTB"/>
    <property type="match status" value="1"/>
</dbReference>
<name>A0AB73T347_9FIRM</name>
<dbReference type="Gene3D" id="3.40.190.10">
    <property type="entry name" value="Periplasmic binding protein-like II"/>
    <property type="match status" value="2"/>
</dbReference>
<dbReference type="InterPro" id="IPR050490">
    <property type="entry name" value="Bact_solute-bd_prot1"/>
</dbReference>
<evidence type="ECO:0000313" key="4">
    <source>
        <dbReference type="EMBL" id="PWJ74758.1"/>
    </source>
</evidence>
<evidence type="ECO:0000256" key="3">
    <source>
        <dbReference type="SAM" id="SignalP"/>
    </source>
</evidence>
<keyword evidence="3" id="KW-0732">Signal</keyword>